<dbReference type="HOGENOM" id="CLU_2286820_0_0_4"/>
<geneLocation type="plasmid" evidence="2 3">
    <name>pBB2</name>
</geneLocation>
<sequence length="101" mass="11033">MESLANLLRSPVRLFFTLMAIYVASQSALCAFFLVIVAGSWCYHKLIGRGHTVPTPRDVVMPKPQAAVAEPEQSKAPQVPTYAKSPVVVPLKRQDAARRAA</sequence>
<evidence type="ECO:0000313" key="3">
    <source>
        <dbReference type="Proteomes" id="UP000006798"/>
    </source>
</evidence>
<reference evidence="2 3" key="1">
    <citation type="journal article" date="2011" name="J. Bacteriol.">
        <title>Complete genome sequence of the type strain Cupriavidus necator N-1.</title>
        <authorList>
            <person name="Poehlein A."/>
            <person name="Kusian B."/>
            <person name="Friedrich B."/>
            <person name="Daniel R."/>
            <person name="Bowien B."/>
        </authorList>
    </citation>
    <scope>NUCLEOTIDE SEQUENCE [LARGE SCALE GENOMIC DNA]</scope>
    <source>
        <strain evidence="3">ATCC 43291 / DSM 13513 / CCUG 52238 / LMG 8453 / N-1</strain>
        <plasmid evidence="2 3">pBB2</plasmid>
    </source>
</reference>
<accession>F8GY45</accession>
<keyword evidence="2" id="KW-0614">Plasmid</keyword>
<name>F8GY45_CUPNN</name>
<feature type="transmembrane region" description="Helical" evidence="1">
    <location>
        <begin position="20"/>
        <end position="43"/>
    </location>
</feature>
<dbReference type="Proteomes" id="UP000006798">
    <property type="component" value="Plasmid pBB2"/>
</dbReference>
<evidence type="ECO:0000256" key="1">
    <source>
        <dbReference type="SAM" id="Phobius"/>
    </source>
</evidence>
<dbReference type="EMBL" id="CP002880">
    <property type="protein sequence ID" value="AEI83169.1"/>
    <property type="molecule type" value="Genomic_DNA"/>
</dbReference>
<dbReference type="RefSeq" id="WP_013954452.1">
    <property type="nucleotide sequence ID" value="NC_015724.1"/>
</dbReference>
<protein>
    <submittedName>
        <fullName evidence="2">Uncharacterized protein</fullName>
    </submittedName>
</protein>
<proteinExistence type="predicted"/>
<keyword evidence="1" id="KW-1133">Transmembrane helix</keyword>
<gene>
    <name evidence="2" type="ordered locus">CNE_BB2p03760</name>
</gene>
<organism evidence="2 3">
    <name type="scientific">Cupriavidus necator (strain ATCC 43291 / DSM 13513 / CCUG 52238 / LMG 8453 / N-1)</name>
    <name type="common">Ralstonia eutropha</name>
    <dbReference type="NCBI Taxonomy" id="1042878"/>
    <lineage>
        <taxon>Bacteria</taxon>
        <taxon>Pseudomonadati</taxon>
        <taxon>Pseudomonadota</taxon>
        <taxon>Betaproteobacteria</taxon>
        <taxon>Burkholderiales</taxon>
        <taxon>Burkholderiaceae</taxon>
        <taxon>Cupriavidus</taxon>
    </lineage>
</organism>
<keyword evidence="1" id="KW-0812">Transmembrane</keyword>
<dbReference type="AlphaFoldDB" id="F8GY45"/>
<evidence type="ECO:0000313" key="2">
    <source>
        <dbReference type="EMBL" id="AEI83169.1"/>
    </source>
</evidence>
<dbReference type="KEGG" id="cnc:CNE_BB2p03760"/>
<keyword evidence="1" id="KW-0472">Membrane</keyword>
<dbReference type="GeneID" id="34307509"/>